<evidence type="ECO:0000313" key="6">
    <source>
        <dbReference type="Proteomes" id="UP000424527"/>
    </source>
</evidence>
<dbReference type="GO" id="GO:0030246">
    <property type="term" value="F:carbohydrate binding"/>
    <property type="evidence" value="ECO:0007669"/>
    <property type="project" value="UniProtKB-KW"/>
</dbReference>
<dbReference type="Gene3D" id="3.10.100.10">
    <property type="entry name" value="Mannose-Binding Protein A, subunit A"/>
    <property type="match status" value="1"/>
</dbReference>
<dbReference type="SMART" id="SM00034">
    <property type="entry name" value="CLECT"/>
    <property type="match status" value="1"/>
</dbReference>
<dbReference type="PROSITE" id="PS50041">
    <property type="entry name" value="C_TYPE_LECTIN_2"/>
    <property type="match status" value="1"/>
</dbReference>
<dbReference type="Proteomes" id="UP000424527">
    <property type="component" value="Unassembled WGS sequence"/>
</dbReference>
<name>A0A6G0HTJ7_LARCR</name>
<protein>
    <submittedName>
        <fullName evidence="5">C-type lectin domain family 10 member A MMGL Macrophage asialoglycoprotein-binding protein 1</fullName>
    </submittedName>
</protein>
<keyword evidence="1 5" id="KW-0430">Lectin</keyword>
<dbReference type="InterPro" id="IPR001304">
    <property type="entry name" value="C-type_lectin-like"/>
</dbReference>
<keyword evidence="3" id="KW-0812">Transmembrane</keyword>
<dbReference type="InterPro" id="IPR050111">
    <property type="entry name" value="C-type_lectin/snaclec_domain"/>
</dbReference>
<feature type="domain" description="C-type lectin" evidence="4">
    <location>
        <begin position="126"/>
        <end position="230"/>
    </location>
</feature>
<accession>A0A6G0HTJ7</accession>
<comment type="caution">
    <text evidence="5">The sequence shown here is derived from an EMBL/GenBank/DDBJ whole genome shotgun (WGS) entry which is preliminary data.</text>
</comment>
<keyword evidence="6" id="KW-1185">Reference proteome</keyword>
<dbReference type="SUPFAM" id="SSF56436">
    <property type="entry name" value="C-type lectin-like"/>
    <property type="match status" value="1"/>
</dbReference>
<dbReference type="EMBL" id="REGW02000019">
    <property type="protein sequence ID" value="KAE8282296.1"/>
    <property type="molecule type" value="Genomic_DNA"/>
</dbReference>
<proteinExistence type="predicted"/>
<dbReference type="Pfam" id="PF00059">
    <property type="entry name" value="Lectin_C"/>
    <property type="match status" value="1"/>
</dbReference>
<feature type="transmembrane region" description="Helical" evidence="3">
    <location>
        <begin position="93"/>
        <end position="116"/>
    </location>
</feature>
<keyword evidence="3" id="KW-0472">Membrane</keyword>
<evidence type="ECO:0000256" key="3">
    <source>
        <dbReference type="SAM" id="Phobius"/>
    </source>
</evidence>
<evidence type="ECO:0000256" key="1">
    <source>
        <dbReference type="ARBA" id="ARBA00022734"/>
    </source>
</evidence>
<feature type="compositionally biased region" description="Polar residues" evidence="2">
    <location>
        <begin position="22"/>
        <end position="32"/>
    </location>
</feature>
<dbReference type="CDD" id="cd03590">
    <property type="entry name" value="CLECT_DC-SIGN_like"/>
    <property type="match status" value="1"/>
</dbReference>
<dbReference type="InterPro" id="IPR016186">
    <property type="entry name" value="C-type_lectin-like/link_sf"/>
</dbReference>
<reference evidence="5 6" key="1">
    <citation type="submission" date="2019-07" db="EMBL/GenBank/DDBJ databases">
        <title>Chromosome genome assembly for large yellow croaker.</title>
        <authorList>
            <person name="Xiao S."/>
        </authorList>
    </citation>
    <scope>NUCLEOTIDE SEQUENCE [LARGE SCALE GENOMIC DNA]</scope>
    <source>
        <strain evidence="5">JMULYC20181020</strain>
        <tissue evidence="5">Muscle</tissue>
    </source>
</reference>
<evidence type="ECO:0000256" key="2">
    <source>
        <dbReference type="SAM" id="MobiDB-lite"/>
    </source>
</evidence>
<dbReference type="AlphaFoldDB" id="A0A6G0HTJ7"/>
<gene>
    <name evidence="5" type="ORF">D5F01_LYC19700</name>
</gene>
<sequence length="242" mass="27197">MAEADRVVYSDVQFTKAKKNANETVSSPTEATYSEVRISETHPSTELPETVSSLSEATYSEIRISKTHPSTELPGSQQQAASNGGSKVTLKRVAVAVLGALLVATVIALGVTYGRYLKCEEGWERNGTQCYYFSTNNLTWSESRAECRQRGGDLVKIDSVEEQSFLQQKLKEKMSDDEDKHWIGLTDSKTEGTWLWTDDSPLNKSLTFWRYNQPDNWIGDNPDGEDCVRMGVERRIRPEDLV</sequence>
<dbReference type="InterPro" id="IPR016187">
    <property type="entry name" value="CTDL_fold"/>
</dbReference>
<dbReference type="PANTHER" id="PTHR22803">
    <property type="entry name" value="MANNOSE, PHOSPHOLIPASE, LECTIN RECEPTOR RELATED"/>
    <property type="match status" value="1"/>
</dbReference>
<feature type="region of interest" description="Disordered" evidence="2">
    <location>
        <begin position="19"/>
        <end position="52"/>
    </location>
</feature>
<dbReference type="InterPro" id="IPR033989">
    <property type="entry name" value="CD209-like_CTLD"/>
</dbReference>
<evidence type="ECO:0000313" key="5">
    <source>
        <dbReference type="EMBL" id="KAE8282296.1"/>
    </source>
</evidence>
<keyword evidence="3" id="KW-1133">Transmembrane helix</keyword>
<evidence type="ECO:0000259" key="4">
    <source>
        <dbReference type="PROSITE" id="PS50041"/>
    </source>
</evidence>
<organism evidence="5 6">
    <name type="scientific">Larimichthys crocea</name>
    <name type="common">Large yellow croaker</name>
    <name type="synonym">Pseudosciaena crocea</name>
    <dbReference type="NCBI Taxonomy" id="215358"/>
    <lineage>
        <taxon>Eukaryota</taxon>
        <taxon>Metazoa</taxon>
        <taxon>Chordata</taxon>
        <taxon>Craniata</taxon>
        <taxon>Vertebrata</taxon>
        <taxon>Euteleostomi</taxon>
        <taxon>Actinopterygii</taxon>
        <taxon>Neopterygii</taxon>
        <taxon>Teleostei</taxon>
        <taxon>Neoteleostei</taxon>
        <taxon>Acanthomorphata</taxon>
        <taxon>Eupercaria</taxon>
        <taxon>Sciaenidae</taxon>
        <taxon>Larimichthys</taxon>
    </lineage>
</organism>